<dbReference type="RefSeq" id="WP_392393668.1">
    <property type="nucleotide sequence ID" value="NZ_JAURTK010000003.1"/>
</dbReference>
<name>A0AB73IBI8_9BURK</name>
<dbReference type="InterPro" id="IPR016181">
    <property type="entry name" value="Acyl_CoA_acyltransferase"/>
</dbReference>
<gene>
    <name evidence="2" type="ORF">J2793_002730</name>
</gene>
<comment type="caution">
    <text evidence="2">The sequence shown here is derived from an EMBL/GenBank/DDBJ whole genome shotgun (WGS) entry which is preliminary data.</text>
</comment>
<dbReference type="PROSITE" id="PS51186">
    <property type="entry name" value="GNAT"/>
    <property type="match status" value="1"/>
</dbReference>
<dbReference type="Gene3D" id="3.40.630.30">
    <property type="match status" value="1"/>
</dbReference>
<evidence type="ECO:0000259" key="1">
    <source>
        <dbReference type="PROSITE" id="PS51186"/>
    </source>
</evidence>
<dbReference type="InterPro" id="IPR000182">
    <property type="entry name" value="GNAT_dom"/>
</dbReference>
<accession>A0AB73IBI8</accession>
<dbReference type="CDD" id="cd04301">
    <property type="entry name" value="NAT_SF"/>
    <property type="match status" value="1"/>
</dbReference>
<dbReference type="PANTHER" id="PTHR42791:SF1">
    <property type="entry name" value="N-ACETYLTRANSFERASE DOMAIN-CONTAINING PROTEIN"/>
    <property type="match status" value="1"/>
</dbReference>
<dbReference type="PANTHER" id="PTHR42791">
    <property type="entry name" value="GNAT FAMILY ACETYLTRANSFERASE"/>
    <property type="match status" value="1"/>
</dbReference>
<proteinExistence type="predicted"/>
<dbReference type="AlphaFoldDB" id="A0AB73IBI8"/>
<feature type="domain" description="N-acetyltransferase" evidence="1">
    <location>
        <begin position="3"/>
        <end position="146"/>
    </location>
</feature>
<evidence type="ECO:0000313" key="2">
    <source>
        <dbReference type="EMBL" id="MDP9647284.1"/>
    </source>
</evidence>
<dbReference type="GO" id="GO:0016747">
    <property type="term" value="F:acyltransferase activity, transferring groups other than amino-acyl groups"/>
    <property type="evidence" value="ECO:0007669"/>
    <property type="project" value="InterPro"/>
</dbReference>
<sequence length="171" mass="19412">MNIAYPLTTQSDAETLVAIRIAAMRESLERVDRFDPQRARERFLTSFDPALCRFIEVNGVRSGFIVIRPQADHWLLDHFYILPEHQGKGIGATVLRDVFTSADAQGMPVRLGALRGSDSNRFYRRHGFVQTSEDEWDIYYARQTAERKASSKAPFNFIGTGAVVSRSQTQL</sequence>
<dbReference type="InterPro" id="IPR052523">
    <property type="entry name" value="Trichothecene_AcTrans"/>
</dbReference>
<evidence type="ECO:0000313" key="3">
    <source>
        <dbReference type="Proteomes" id="UP001229486"/>
    </source>
</evidence>
<organism evidence="2 3">
    <name type="scientific">Paraburkholderia caledonica</name>
    <dbReference type="NCBI Taxonomy" id="134536"/>
    <lineage>
        <taxon>Bacteria</taxon>
        <taxon>Pseudomonadati</taxon>
        <taxon>Pseudomonadota</taxon>
        <taxon>Betaproteobacteria</taxon>
        <taxon>Burkholderiales</taxon>
        <taxon>Burkholderiaceae</taxon>
        <taxon>Paraburkholderia</taxon>
    </lineage>
</organism>
<reference evidence="2" key="1">
    <citation type="submission" date="2023-07" db="EMBL/GenBank/DDBJ databases">
        <title>Sorghum-associated microbial communities from plants grown in Nebraska, USA.</title>
        <authorList>
            <person name="Schachtman D."/>
        </authorList>
    </citation>
    <scope>NUCLEOTIDE SEQUENCE</scope>
    <source>
        <strain evidence="2">DS1061</strain>
    </source>
</reference>
<dbReference type="Pfam" id="PF13508">
    <property type="entry name" value="Acetyltransf_7"/>
    <property type="match status" value="1"/>
</dbReference>
<dbReference type="Proteomes" id="UP001229486">
    <property type="component" value="Unassembled WGS sequence"/>
</dbReference>
<dbReference type="EMBL" id="JAURTK010000003">
    <property type="protein sequence ID" value="MDP9647284.1"/>
    <property type="molecule type" value="Genomic_DNA"/>
</dbReference>
<dbReference type="SUPFAM" id="SSF55729">
    <property type="entry name" value="Acyl-CoA N-acyltransferases (Nat)"/>
    <property type="match status" value="1"/>
</dbReference>
<protein>
    <submittedName>
        <fullName evidence="2">GNAT superfamily N-acetyltransferase</fullName>
    </submittedName>
</protein>